<dbReference type="AlphaFoldDB" id="A0A5N7CC04"/>
<dbReference type="Proteomes" id="UP000326877">
    <property type="component" value="Unassembled WGS sequence"/>
</dbReference>
<reference evidence="2" key="1">
    <citation type="submission" date="2019-04" db="EMBL/GenBank/DDBJ databases">
        <title>Friends and foes A comparative genomics studyof 23 Aspergillus species from section Flavi.</title>
        <authorList>
            <consortium name="DOE Joint Genome Institute"/>
            <person name="Kjaerbolling I."/>
            <person name="Vesth T."/>
            <person name="Frisvad J.C."/>
            <person name="Nybo J.L."/>
            <person name="Theobald S."/>
            <person name="Kildgaard S."/>
            <person name="Isbrandt T."/>
            <person name="Kuo A."/>
            <person name="Sato A."/>
            <person name="Lyhne E.K."/>
            <person name="Kogle M.E."/>
            <person name="Wiebenga A."/>
            <person name="Kun R.S."/>
            <person name="Lubbers R.J."/>
            <person name="Makela M.R."/>
            <person name="Barry K."/>
            <person name="Chovatia M."/>
            <person name="Clum A."/>
            <person name="Daum C."/>
            <person name="Haridas S."/>
            <person name="He G."/>
            <person name="LaButti K."/>
            <person name="Lipzen A."/>
            <person name="Mondo S."/>
            <person name="Riley R."/>
            <person name="Salamov A."/>
            <person name="Simmons B.A."/>
            <person name="Magnuson J.K."/>
            <person name="Henrissat B."/>
            <person name="Mortensen U.H."/>
            <person name="Larsen T.O."/>
            <person name="Devries R.P."/>
            <person name="Grigoriev I.V."/>
            <person name="Machida M."/>
            <person name="Baker S.E."/>
            <person name="Andersen M.R."/>
        </authorList>
    </citation>
    <scope>NUCLEOTIDE SEQUENCE [LARGE SCALE GENOMIC DNA]</scope>
    <source>
        <strain evidence="2">IBT 14317</strain>
    </source>
</reference>
<gene>
    <name evidence="2" type="ORF">BDV23DRAFT_153265</name>
</gene>
<feature type="chain" id="PRO_5024895884" description="Pectate lyase superfamily protein domain-containing protein" evidence="1">
    <location>
        <begin position="22"/>
        <end position="81"/>
    </location>
</feature>
<name>A0A5N7CC04_PETAA</name>
<keyword evidence="1" id="KW-0732">Signal</keyword>
<proteinExistence type="predicted"/>
<dbReference type="OrthoDB" id="339764at2759"/>
<protein>
    <recommendedName>
        <fullName evidence="3">Pectate lyase superfamily protein domain-containing protein</fullName>
    </recommendedName>
</protein>
<dbReference type="InterPro" id="IPR011050">
    <property type="entry name" value="Pectin_lyase_fold/virulence"/>
</dbReference>
<organism evidence="2">
    <name type="scientific">Petromyces alliaceus</name>
    <name type="common">Aspergillus alliaceus</name>
    <dbReference type="NCBI Taxonomy" id="209559"/>
    <lineage>
        <taxon>Eukaryota</taxon>
        <taxon>Fungi</taxon>
        <taxon>Dikarya</taxon>
        <taxon>Ascomycota</taxon>
        <taxon>Pezizomycotina</taxon>
        <taxon>Eurotiomycetes</taxon>
        <taxon>Eurotiomycetidae</taxon>
        <taxon>Eurotiales</taxon>
        <taxon>Aspergillaceae</taxon>
        <taxon>Aspergillus</taxon>
        <taxon>Aspergillus subgen. Circumdati</taxon>
    </lineage>
</organism>
<evidence type="ECO:0000256" key="1">
    <source>
        <dbReference type="SAM" id="SignalP"/>
    </source>
</evidence>
<dbReference type="SUPFAM" id="SSF51126">
    <property type="entry name" value="Pectin lyase-like"/>
    <property type="match status" value="1"/>
</dbReference>
<feature type="signal peptide" evidence="1">
    <location>
        <begin position="1"/>
        <end position="21"/>
    </location>
</feature>
<evidence type="ECO:0008006" key="3">
    <source>
        <dbReference type="Google" id="ProtNLM"/>
    </source>
</evidence>
<evidence type="ECO:0000313" key="2">
    <source>
        <dbReference type="EMBL" id="KAE8391298.1"/>
    </source>
</evidence>
<sequence>MRWLVVAPLLLGLSSIGHVSQTDSKGKICTVKANGNQEDEVRRLLKAFQECGNGGIVIFPEDQSYWIASHLNPILSDVTVE</sequence>
<accession>A0A5N7CC04</accession>
<dbReference type="EMBL" id="ML735246">
    <property type="protein sequence ID" value="KAE8391298.1"/>
    <property type="molecule type" value="Genomic_DNA"/>
</dbReference>